<keyword evidence="7" id="KW-1185">Reference proteome</keyword>
<dbReference type="RefSeq" id="WP_138926755.1">
    <property type="nucleotide sequence ID" value="NZ_CP034412.1"/>
</dbReference>
<feature type="domain" description="LD-carboxypeptidase N-terminal" evidence="4">
    <location>
        <begin position="20"/>
        <end position="140"/>
    </location>
</feature>
<keyword evidence="2" id="KW-0378">Hydrolase</keyword>
<name>A0A5B7WXL5_9MICC</name>
<feature type="active site" description="Charge relay system" evidence="3">
    <location>
        <position position="236"/>
    </location>
</feature>
<evidence type="ECO:0000313" key="7">
    <source>
        <dbReference type="Proteomes" id="UP000307000"/>
    </source>
</evidence>
<organism evidence="6 7">
    <name type="scientific">Glutamicibacter creatinolyticus</name>
    <dbReference type="NCBI Taxonomy" id="162496"/>
    <lineage>
        <taxon>Bacteria</taxon>
        <taxon>Bacillati</taxon>
        <taxon>Actinomycetota</taxon>
        <taxon>Actinomycetes</taxon>
        <taxon>Micrococcales</taxon>
        <taxon>Micrococcaceae</taxon>
        <taxon>Glutamicibacter</taxon>
    </lineage>
</organism>
<dbReference type="GO" id="GO:0016787">
    <property type="term" value="F:hydrolase activity"/>
    <property type="evidence" value="ECO:0007669"/>
    <property type="project" value="UniProtKB-KW"/>
</dbReference>
<proteinExistence type="inferred from homology"/>
<sequence length="352" mass="38494">MTWTDKHVTVPARLRPGAQVRVVAPSCSRSYVMEHDNTRWINERFAALGIKLSFGWHVDERDDFDSSSITSRLEDLHAAFADPAVDGIMSVIGGFNANELLPYLDWDLIAANPKVFCGYSDFTVLANAIHARTGMITYVGPHWSMFGMRDHFEPTGQWFTAATSGQAWSIEPATAYTDDLWFMNQDGRQTLPTDGPWVLREGAGTGRVIGGNLCTLNLLQGTGLMPRLEGAMLFLEDDAAGDIHEFARNLAALLQRPDAAGITGLGIGRFQQDSGVTRSMLQQAVDKHPLLDSVPVVANLDFGHTSPMFTLPIGGQARLAATPAQGQPDRVQLRFAHRREQLDQAGGSAENC</sequence>
<dbReference type="Pfam" id="PF02016">
    <property type="entry name" value="Peptidase_S66"/>
    <property type="match status" value="1"/>
</dbReference>
<dbReference type="InterPro" id="IPR040449">
    <property type="entry name" value="Peptidase_S66_N"/>
</dbReference>
<dbReference type="KEGG" id="gcr:GcLGCM259_2378"/>
<feature type="active site" description="Charge relay system" evidence="3">
    <location>
        <position position="304"/>
    </location>
</feature>
<comment type="similarity">
    <text evidence="1">Belongs to the peptidase S66 family.</text>
</comment>
<evidence type="ECO:0000256" key="1">
    <source>
        <dbReference type="ARBA" id="ARBA00010233"/>
    </source>
</evidence>
<gene>
    <name evidence="6" type="ORF">GcLGCM259_2378</name>
</gene>
<feature type="active site" description="Nucleophile" evidence="3">
    <location>
        <position position="120"/>
    </location>
</feature>
<feature type="domain" description="LD-carboxypeptidase C-terminal" evidence="5">
    <location>
        <begin position="205"/>
        <end position="319"/>
    </location>
</feature>
<dbReference type="InterPro" id="IPR003507">
    <property type="entry name" value="S66_fam"/>
</dbReference>
<dbReference type="AlphaFoldDB" id="A0A5B7WXL5"/>
<dbReference type="Gene3D" id="3.50.30.60">
    <property type="entry name" value="LD-carboxypeptidase A C-terminal domain-like"/>
    <property type="match status" value="1"/>
</dbReference>
<dbReference type="PANTHER" id="PTHR30237:SF6">
    <property type="entry name" value="CARBOXYPEPTIDASE YOCD-RELATED"/>
    <property type="match status" value="1"/>
</dbReference>
<dbReference type="InterPro" id="IPR027461">
    <property type="entry name" value="Carboxypeptidase_A_C_sf"/>
</dbReference>
<dbReference type="SUPFAM" id="SSF141986">
    <property type="entry name" value="LD-carboxypeptidase A C-terminal domain-like"/>
    <property type="match status" value="1"/>
</dbReference>
<evidence type="ECO:0000259" key="5">
    <source>
        <dbReference type="Pfam" id="PF17676"/>
    </source>
</evidence>
<dbReference type="InterPro" id="IPR027478">
    <property type="entry name" value="LdcA_N"/>
</dbReference>
<dbReference type="InterPro" id="IPR040921">
    <property type="entry name" value="Peptidase_S66C"/>
</dbReference>
<dbReference type="EMBL" id="CP034412">
    <property type="protein sequence ID" value="QCY48085.1"/>
    <property type="molecule type" value="Genomic_DNA"/>
</dbReference>
<accession>A0A5B7WXL5</accession>
<evidence type="ECO:0000259" key="4">
    <source>
        <dbReference type="Pfam" id="PF02016"/>
    </source>
</evidence>
<dbReference type="InterPro" id="IPR029062">
    <property type="entry name" value="Class_I_gatase-like"/>
</dbReference>
<dbReference type="PANTHER" id="PTHR30237">
    <property type="entry name" value="MURAMOYLTETRAPEPTIDE CARBOXYPEPTIDASE"/>
    <property type="match status" value="1"/>
</dbReference>
<dbReference type="Gene3D" id="3.40.50.10740">
    <property type="entry name" value="Class I glutamine amidotransferase-like"/>
    <property type="match status" value="1"/>
</dbReference>
<protein>
    <submittedName>
        <fullName evidence="6">Aldehyde dehydrogenase family protein</fullName>
    </submittedName>
</protein>
<dbReference type="Pfam" id="PF17676">
    <property type="entry name" value="Peptidase_S66C"/>
    <property type="match status" value="1"/>
</dbReference>
<dbReference type="CDD" id="cd07062">
    <property type="entry name" value="Peptidase_S66_mccF_like"/>
    <property type="match status" value="1"/>
</dbReference>
<reference evidence="6 7" key="1">
    <citation type="submission" date="2018-12" db="EMBL/GenBank/DDBJ databases">
        <title>Complete Genome Sequence of Glutamicibacter creatinolyticus strain LGCM259,isolated from an abscess of a 12-year-old mare in Italy.</title>
        <authorList>
            <person name="Santos R.G."/>
            <person name="Silva A.L."/>
            <person name="Seyffert N."/>
            <person name="Castro T.L.P."/>
            <person name="Attili A.R."/>
            <person name="Rifici C."/>
            <person name="Mazzullo G."/>
            <person name="Brenig B."/>
            <person name="Venanzi F."/>
            <person name="Azevedo V."/>
        </authorList>
    </citation>
    <scope>NUCLEOTIDE SEQUENCE [LARGE SCALE GENOMIC DNA]</scope>
    <source>
        <strain evidence="6 7">LGCM 259</strain>
    </source>
</reference>
<dbReference type="Proteomes" id="UP000307000">
    <property type="component" value="Chromosome"/>
</dbReference>
<evidence type="ECO:0000256" key="3">
    <source>
        <dbReference type="PIRSR" id="PIRSR028757-1"/>
    </source>
</evidence>
<evidence type="ECO:0000256" key="2">
    <source>
        <dbReference type="ARBA" id="ARBA00022801"/>
    </source>
</evidence>
<dbReference type="SUPFAM" id="SSF52317">
    <property type="entry name" value="Class I glutamine amidotransferase-like"/>
    <property type="match status" value="1"/>
</dbReference>
<evidence type="ECO:0000313" key="6">
    <source>
        <dbReference type="EMBL" id="QCY48085.1"/>
    </source>
</evidence>
<dbReference type="PIRSF" id="PIRSF028757">
    <property type="entry name" value="LD-carboxypeptidase"/>
    <property type="match status" value="1"/>
</dbReference>